<dbReference type="PANTHER" id="PTHR43150:SF2">
    <property type="entry name" value="HYPERKINETIC, ISOFORM M"/>
    <property type="match status" value="1"/>
</dbReference>
<evidence type="ECO:0000256" key="3">
    <source>
        <dbReference type="ARBA" id="ARBA00023002"/>
    </source>
</evidence>
<dbReference type="InterPro" id="IPR005399">
    <property type="entry name" value="K_chnl_volt-dep_bsu_KCNAB-rel"/>
</dbReference>
<reference evidence="6" key="1">
    <citation type="journal article" date="2019" name="Int. J. Syst. Evol. Microbiol.">
        <title>The Global Catalogue of Microorganisms (GCM) 10K type strain sequencing project: providing services to taxonomists for standard genome sequencing and annotation.</title>
        <authorList>
            <consortium name="The Broad Institute Genomics Platform"/>
            <consortium name="The Broad Institute Genome Sequencing Center for Infectious Disease"/>
            <person name="Wu L."/>
            <person name="Ma J."/>
        </authorList>
    </citation>
    <scope>NUCLEOTIDE SEQUENCE [LARGE SCALE GENOMIC DNA]</scope>
    <source>
        <strain evidence="6">CGMCC 4.7677</strain>
    </source>
</reference>
<organism evidence="5 6">
    <name type="scientific">Amycolatopsis deserti</name>
    <dbReference type="NCBI Taxonomy" id="185696"/>
    <lineage>
        <taxon>Bacteria</taxon>
        <taxon>Bacillati</taxon>
        <taxon>Actinomycetota</taxon>
        <taxon>Actinomycetes</taxon>
        <taxon>Pseudonocardiales</taxon>
        <taxon>Pseudonocardiaceae</taxon>
        <taxon>Amycolatopsis</taxon>
    </lineage>
</organism>
<dbReference type="InterPro" id="IPR036812">
    <property type="entry name" value="NAD(P)_OxRdtase_dom_sf"/>
</dbReference>
<comment type="caution">
    <text evidence="5">The sequence shown here is derived from an EMBL/GenBank/DDBJ whole genome shotgun (WGS) entry which is preliminary data.</text>
</comment>
<dbReference type="Gene3D" id="3.20.20.100">
    <property type="entry name" value="NADP-dependent oxidoreductase domain"/>
    <property type="match status" value="1"/>
</dbReference>
<sequence length="324" mass="35316">MEYRRVGRWGLHVSAVSLGSWLTYGGGTEVDTAIKCVHRAFDLGVNTFDTANEYQNGQAEVVLGSALRDLPRDDYLVATKVCLPTGTGPLNRGLSRKHIHAQVDHSLTRLGLDHIDLYQCHRFDPDAPVEETARAMNDLVTSGKILYWGVSEWSADQLEHVVSTCRDRHWAEPISNQPQYSALWRSAEERVLPVCRQLGLGVLAWSPLAMGVLTGKYRPGADAPSGSRGAGGDAWFLDRYLKPGVLEAVQEFRALAEDAGLTAAQLALAWCLDRPGVSSVIVGATALEQLEENLSVVDLQPDRELLDKADDALAEAASTLSVQT</sequence>
<keyword evidence="6" id="KW-1185">Reference proteome</keyword>
<evidence type="ECO:0000259" key="4">
    <source>
        <dbReference type="Pfam" id="PF00248"/>
    </source>
</evidence>
<keyword evidence="3" id="KW-0560">Oxidoreductase</keyword>
<comment type="similarity">
    <text evidence="1">Belongs to the shaker potassium channel beta subunit family.</text>
</comment>
<protein>
    <submittedName>
        <fullName evidence="5">Aldo/keto reductase</fullName>
    </submittedName>
</protein>
<keyword evidence="2" id="KW-0521">NADP</keyword>
<gene>
    <name evidence="5" type="ORF">GCM10017786_34650</name>
</gene>
<dbReference type="Pfam" id="PF00248">
    <property type="entry name" value="Aldo_ket_red"/>
    <property type="match status" value="1"/>
</dbReference>
<accession>A0ABQ3IZ07</accession>
<name>A0ABQ3IZ07_9PSEU</name>
<dbReference type="PANTHER" id="PTHR43150">
    <property type="entry name" value="HYPERKINETIC, ISOFORM M"/>
    <property type="match status" value="1"/>
</dbReference>
<evidence type="ECO:0000313" key="6">
    <source>
        <dbReference type="Proteomes" id="UP000605897"/>
    </source>
</evidence>
<dbReference type="InterPro" id="IPR023210">
    <property type="entry name" value="NADP_OxRdtase_dom"/>
</dbReference>
<evidence type="ECO:0000256" key="2">
    <source>
        <dbReference type="ARBA" id="ARBA00022857"/>
    </source>
</evidence>
<dbReference type="SUPFAM" id="SSF51430">
    <property type="entry name" value="NAD(P)-linked oxidoreductase"/>
    <property type="match status" value="1"/>
</dbReference>
<dbReference type="PRINTS" id="PR01577">
    <property type="entry name" value="KCNABCHANNEL"/>
</dbReference>
<dbReference type="RefSeq" id="WP_191245548.1">
    <property type="nucleotide sequence ID" value="NZ_BNAU01000003.1"/>
</dbReference>
<dbReference type="CDD" id="cd19074">
    <property type="entry name" value="Aldo_ket_red_shaker-like"/>
    <property type="match status" value="1"/>
</dbReference>
<evidence type="ECO:0000256" key="1">
    <source>
        <dbReference type="ARBA" id="ARBA00006515"/>
    </source>
</evidence>
<feature type="domain" description="NADP-dependent oxidoreductase" evidence="4">
    <location>
        <begin position="16"/>
        <end position="308"/>
    </location>
</feature>
<dbReference type="EMBL" id="BNAU01000003">
    <property type="protein sequence ID" value="GHE98782.1"/>
    <property type="molecule type" value="Genomic_DNA"/>
</dbReference>
<dbReference type="Proteomes" id="UP000605897">
    <property type="component" value="Unassembled WGS sequence"/>
</dbReference>
<evidence type="ECO:0000313" key="5">
    <source>
        <dbReference type="EMBL" id="GHE98782.1"/>
    </source>
</evidence>
<proteinExistence type="inferred from homology"/>